<dbReference type="AlphaFoldDB" id="A0AAJ0FCX7"/>
<evidence type="ECO:0000256" key="7">
    <source>
        <dbReference type="SAM" id="Phobius"/>
    </source>
</evidence>
<keyword evidence="2 7" id="KW-0812">Transmembrane</keyword>
<organism evidence="9 10">
    <name type="scientific">Echria macrotheca</name>
    <dbReference type="NCBI Taxonomy" id="438768"/>
    <lineage>
        <taxon>Eukaryota</taxon>
        <taxon>Fungi</taxon>
        <taxon>Dikarya</taxon>
        <taxon>Ascomycota</taxon>
        <taxon>Pezizomycotina</taxon>
        <taxon>Sordariomycetes</taxon>
        <taxon>Sordariomycetidae</taxon>
        <taxon>Sordariales</taxon>
        <taxon>Schizotheciaceae</taxon>
        <taxon>Echria</taxon>
    </lineage>
</organism>
<name>A0AAJ0FCX7_9PEZI</name>
<proteinExistence type="inferred from homology"/>
<feature type="transmembrane region" description="Helical" evidence="7">
    <location>
        <begin position="58"/>
        <end position="83"/>
    </location>
</feature>
<keyword evidence="3 7" id="KW-1133">Transmembrane helix</keyword>
<feature type="compositionally biased region" description="Basic and acidic residues" evidence="6">
    <location>
        <begin position="326"/>
        <end position="338"/>
    </location>
</feature>
<dbReference type="EMBL" id="MU839828">
    <property type="protein sequence ID" value="KAK1758803.1"/>
    <property type="molecule type" value="Genomic_DNA"/>
</dbReference>
<dbReference type="Proteomes" id="UP001239445">
    <property type="component" value="Unassembled WGS sequence"/>
</dbReference>
<dbReference type="GO" id="GO:0016020">
    <property type="term" value="C:membrane"/>
    <property type="evidence" value="ECO:0007669"/>
    <property type="project" value="UniProtKB-SubCell"/>
</dbReference>
<evidence type="ECO:0000256" key="3">
    <source>
        <dbReference type="ARBA" id="ARBA00022989"/>
    </source>
</evidence>
<dbReference type="Pfam" id="PF20684">
    <property type="entry name" value="Fung_rhodopsin"/>
    <property type="match status" value="1"/>
</dbReference>
<accession>A0AAJ0FCX7</accession>
<dbReference type="PANTHER" id="PTHR33048">
    <property type="entry name" value="PTH11-LIKE INTEGRAL MEMBRANE PROTEIN (AFU_ORTHOLOGUE AFUA_5G11245)"/>
    <property type="match status" value="1"/>
</dbReference>
<evidence type="ECO:0000256" key="1">
    <source>
        <dbReference type="ARBA" id="ARBA00004141"/>
    </source>
</evidence>
<dbReference type="InterPro" id="IPR052337">
    <property type="entry name" value="SAT4-like"/>
</dbReference>
<gene>
    <name evidence="9" type="ORF">QBC47DRAFT_336241</name>
</gene>
<evidence type="ECO:0000259" key="8">
    <source>
        <dbReference type="Pfam" id="PF20684"/>
    </source>
</evidence>
<dbReference type="PANTHER" id="PTHR33048:SF167">
    <property type="entry name" value="INTEGRAL MEMBRANE PROTEIN"/>
    <property type="match status" value="1"/>
</dbReference>
<comment type="subcellular location">
    <subcellularLocation>
        <location evidence="1">Membrane</location>
        <topology evidence="1">Multi-pass membrane protein</topology>
    </subcellularLocation>
</comment>
<feature type="transmembrane region" description="Helical" evidence="7">
    <location>
        <begin position="103"/>
        <end position="124"/>
    </location>
</feature>
<feature type="transmembrane region" description="Helical" evidence="7">
    <location>
        <begin position="257"/>
        <end position="277"/>
    </location>
</feature>
<reference evidence="9" key="1">
    <citation type="submission" date="2023-06" db="EMBL/GenBank/DDBJ databases">
        <title>Genome-scale phylogeny and comparative genomics of the fungal order Sordariales.</title>
        <authorList>
            <consortium name="Lawrence Berkeley National Laboratory"/>
            <person name="Hensen N."/>
            <person name="Bonometti L."/>
            <person name="Westerberg I."/>
            <person name="Brannstrom I.O."/>
            <person name="Guillou S."/>
            <person name="Cros-Aarteil S."/>
            <person name="Calhoun S."/>
            <person name="Haridas S."/>
            <person name="Kuo A."/>
            <person name="Mondo S."/>
            <person name="Pangilinan J."/>
            <person name="Riley R."/>
            <person name="Labutti K."/>
            <person name="Andreopoulos B."/>
            <person name="Lipzen A."/>
            <person name="Chen C."/>
            <person name="Yanf M."/>
            <person name="Daum C."/>
            <person name="Ng V."/>
            <person name="Clum A."/>
            <person name="Steindorff A."/>
            <person name="Ohm R."/>
            <person name="Martin F."/>
            <person name="Silar P."/>
            <person name="Natvig D."/>
            <person name="Lalanne C."/>
            <person name="Gautier V."/>
            <person name="Ament-Velasquez S.L."/>
            <person name="Kruys A."/>
            <person name="Hutchinson M.I."/>
            <person name="Powell A.J."/>
            <person name="Barry K."/>
            <person name="Miller A.N."/>
            <person name="Grigoriev I.V."/>
            <person name="Debuchy R."/>
            <person name="Gladieux P."/>
            <person name="Thoren M.H."/>
            <person name="Johannesson H."/>
        </authorList>
    </citation>
    <scope>NUCLEOTIDE SEQUENCE</scope>
    <source>
        <strain evidence="9">PSN4</strain>
    </source>
</reference>
<evidence type="ECO:0000256" key="2">
    <source>
        <dbReference type="ARBA" id="ARBA00022692"/>
    </source>
</evidence>
<feature type="domain" description="Rhodopsin" evidence="8">
    <location>
        <begin position="43"/>
        <end position="283"/>
    </location>
</feature>
<feature type="region of interest" description="Disordered" evidence="6">
    <location>
        <begin position="306"/>
        <end position="339"/>
    </location>
</feature>
<feature type="transmembrane region" description="Helical" evidence="7">
    <location>
        <begin position="136"/>
        <end position="157"/>
    </location>
</feature>
<evidence type="ECO:0000256" key="4">
    <source>
        <dbReference type="ARBA" id="ARBA00023136"/>
    </source>
</evidence>
<evidence type="ECO:0000313" key="10">
    <source>
        <dbReference type="Proteomes" id="UP001239445"/>
    </source>
</evidence>
<feature type="compositionally biased region" description="Polar residues" evidence="6">
    <location>
        <begin position="313"/>
        <end position="322"/>
    </location>
</feature>
<sequence>MSDSGLVINEFGLPSNPAENDGPRILGATLAITILALITYSTRMCVRLVMVRNIGLDDYFMTLAMALCVAGEGVIIGSIAYGAGRHMGDIPLEHLSTGLKLNFISQPLFLIGICVTKLAVGATLLRIASTKFYRRLLIGIMGFMAFYTIGCFFTVVLQCTDIRALWDQSIPQNCWSATTLKGLSYTNVALNITTDLLLALVIPIPMLWNLNVNRRTRFSLIFALSLGAFACAAAFIKIGFLVNYGKTGDWLWDSRDISIWTVVECNTAIIAGSLPALRPLFKKMLGTSLGGYVGYGGGKSSGKPGASGYFRQDTLQSHNGGRSRTKPGESKATDESSSERAFNYYEMNDTVAKKTAGGVTTFEVEAGARSSDESVNKLPAGGAGASGHNRTTSPHHHQTLAAHVPGITKTTTTTVDYIARDGF</sequence>
<protein>
    <recommendedName>
        <fullName evidence="8">Rhodopsin domain-containing protein</fullName>
    </recommendedName>
</protein>
<keyword evidence="10" id="KW-1185">Reference proteome</keyword>
<feature type="transmembrane region" description="Helical" evidence="7">
    <location>
        <begin position="25"/>
        <end position="46"/>
    </location>
</feature>
<feature type="region of interest" description="Disordered" evidence="6">
    <location>
        <begin position="366"/>
        <end position="397"/>
    </location>
</feature>
<comment type="similarity">
    <text evidence="5">Belongs to the SAT4 family.</text>
</comment>
<evidence type="ECO:0000256" key="6">
    <source>
        <dbReference type="SAM" id="MobiDB-lite"/>
    </source>
</evidence>
<keyword evidence="4 7" id="KW-0472">Membrane</keyword>
<evidence type="ECO:0000256" key="5">
    <source>
        <dbReference type="ARBA" id="ARBA00038359"/>
    </source>
</evidence>
<dbReference type="InterPro" id="IPR049326">
    <property type="entry name" value="Rhodopsin_dom_fungi"/>
</dbReference>
<feature type="transmembrane region" description="Helical" evidence="7">
    <location>
        <begin position="220"/>
        <end position="245"/>
    </location>
</feature>
<comment type="caution">
    <text evidence="9">The sequence shown here is derived from an EMBL/GenBank/DDBJ whole genome shotgun (WGS) entry which is preliminary data.</text>
</comment>
<evidence type="ECO:0000313" key="9">
    <source>
        <dbReference type="EMBL" id="KAK1758803.1"/>
    </source>
</evidence>
<feature type="transmembrane region" description="Helical" evidence="7">
    <location>
        <begin position="188"/>
        <end position="208"/>
    </location>
</feature>